<dbReference type="PANTHER" id="PTHR43744">
    <property type="entry name" value="ABC TRANSPORTER PERMEASE PROTEIN MG189-RELATED-RELATED"/>
    <property type="match status" value="1"/>
</dbReference>
<feature type="transmembrane region" description="Helical" evidence="7">
    <location>
        <begin position="247"/>
        <end position="265"/>
    </location>
</feature>
<evidence type="ECO:0000256" key="3">
    <source>
        <dbReference type="ARBA" id="ARBA00022475"/>
    </source>
</evidence>
<dbReference type="Proteomes" id="UP000530571">
    <property type="component" value="Unassembled WGS sequence"/>
</dbReference>
<dbReference type="Gene3D" id="1.10.3720.10">
    <property type="entry name" value="MetI-like"/>
    <property type="match status" value="1"/>
</dbReference>
<evidence type="ECO:0000256" key="1">
    <source>
        <dbReference type="ARBA" id="ARBA00004651"/>
    </source>
</evidence>
<protein>
    <submittedName>
        <fullName evidence="9">Raffinose/stachyose/melibiose transport system permease protein</fullName>
    </submittedName>
</protein>
<evidence type="ECO:0000313" key="10">
    <source>
        <dbReference type="Proteomes" id="UP000530571"/>
    </source>
</evidence>
<comment type="subcellular location">
    <subcellularLocation>
        <location evidence="1 7">Cell membrane</location>
        <topology evidence="1 7">Multi-pass membrane protein</topology>
    </subcellularLocation>
</comment>
<accession>A0A7W6P9Q2</accession>
<feature type="transmembrane region" description="Helical" evidence="7">
    <location>
        <begin position="73"/>
        <end position="99"/>
    </location>
</feature>
<feature type="transmembrane region" description="Helical" evidence="7">
    <location>
        <begin position="186"/>
        <end position="208"/>
    </location>
</feature>
<evidence type="ECO:0000313" key="9">
    <source>
        <dbReference type="EMBL" id="MBB4120612.1"/>
    </source>
</evidence>
<evidence type="ECO:0000256" key="7">
    <source>
        <dbReference type="RuleBase" id="RU363032"/>
    </source>
</evidence>
<dbReference type="Pfam" id="PF00528">
    <property type="entry name" value="BPD_transp_1"/>
    <property type="match status" value="1"/>
</dbReference>
<keyword evidence="3" id="KW-1003">Cell membrane</keyword>
<keyword evidence="10" id="KW-1185">Reference proteome</keyword>
<dbReference type="InterPro" id="IPR000515">
    <property type="entry name" value="MetI-like"/>
</dbReference>
<dbReference type="SUPFAM" id="SSF161098">
    <property type="entry name" value="MetI-like"/>
    <property type="match status" value="1"/>
</dbReference>
<dbReference type="AlphaFoldDB" id="A0A7W6P9Q2"/>
<organism evidence="9 10">
    <name type="scientific">Martelella radicis</name>
    <dbReference type="NCBI Taxonomy" id="1397476"/>
    <lineage>
        <taxon>Bacteria</taxon>
        <taxon>Pseudomonadati</taxon>
        <taxon>Pseudomonadota</taxon>
        <taxon>Alphaproteobacteria</taxon>
        <taxon>Hyphomicrobiales</taxon>
        <taxon>Aurantimonadaceae</taxon>
        <taxon>Martelella</taxon>
    </lineage>
</organism>
<keyword evidence="4 7" id="KW-0812">Transmembrane</keyword>
<evidence type="ECO:0000256" key="6">
    <source>
        <dbReference type="ARBA" id="ARBA00023136"/>
    </source>
</evidence>
<evidence type="ECO:0000256" key="2">
    <source>
        <dbReference type="ARBA" id="ARBA00022448"/>
    </source>
</evidence>
<dbReference type="InterPro" id="IPR035906">
    <property type="entry name" value="MetI-like_sf"/>
</dbReference>
<gene>
    <name evidence="9" type="ORF">GGR30_000507</name>
</gene>
<keyword evidence="6 7" id="KW-0472">Membrane</keyword>
<dbReference type="RefSeq" id="WP_183482150.1">
    <property type="nucleotide sequence ID" value="NZ_JACIDZ010000001.1"/>
</dbReference>
<dbReference type="GO" id="GO:0055085">
    <property type="term" value="P:transmembrane transport"/>
    <property type="evidence" value="ECO:0007669"/>
    <property type="project" value="InterPro"/>
</dbReference>
<evidence type="ECO:0000256" key="4">
    <source>
        <dbReference type="ARBA" id="ARBA00022692"/>
    </source>
</evidence>
<dbReference type="PANTHER" id="PTHR43744:SF12">
    <property type="entry name" value="ABC TRANSPORTER PERMEASE PROTEIN MG189-RELATED"/>
    <property type="match status" value="1"/>
</dbReference>
<dbReference type="GO" id="GO:0005886">
    <property type="term" value="C:plasma membrane"/>
    <property type="evidence" value="ECO:0007669"/>
    <property type="project" value="UniProtKB-SubCell"/>
</dbReference>
<comment type="similarity">
    <text evidence="7">Belongs to the binding-protein-dependent transport system permease family.</text>
</comment>
<feature type="domain" description="ABC transmembrane type-1" evidence="8">
    <location>
        <begin position="74"/>
        <end position="265"/>
    </location>
</feature>
<feature type="transmembrane region" description="Helical" evidence="7">
    <location>
        <begin position="111"/>
        <end position="131"/>
    </location>
</feature>
<keyword evidence="5 7" id="KW-1133">Transmembrane helix</keyword>
<evidence type="ECO:0000259" key="8">
    <source>
        <dbReference type="PROSITE" id="PS50928"/>
    </source>
</evidence>
<dbReference type="PROSITE" id="PS50928">
    <property type="entry name" value="ABC_TM1"/>
    <property type="match status" value="1"/>
</dbReference>
<reference evidence="9 10" key="1">
    <citation type="submission" date="2020-08" db="EMBL/GenBank/DDBJ databases">
        <title>Genomic Encyclopedia of Type Strains, Phase IV (KMG-IV): sequencing the most valuable type-strain genomes for metagenomic binning, comparative biology and taxonomic classification.</title>
        <authorList>
            <person name="Goeker M."/>
        </authorList>
    </citation>
    <scope>NUCLEOTIDE SEQUENCE [LARGE SCALE GENOMIC DNA]</scope>
    <source>
        <strain evidence="9 10">DSM 28101</strain>
    </source>
</reference>
<feature type="transmembrane region" description="Helical" evidence="7">
    <location>
        <begin position="143"/>
        <end position="165"/>
    </location>
</feature>
<dbReference type="CDD" id="cd06261">
    <property type="entry name" value="TM_PBP2"/>
    <property type="match status" value="1"/>
</dbReference>
<comment type="caution">
    <text evidence="9">The sequence shown here is derived from an EMBL/GenBank/DDBJ whole genome shotgun (WGS) entry which is preliminary data.</text>
</comment>
<sequence length="280" mass="31636">MNRFARNHFDWRDALRISVLLLVAATILLPLTATVLGGFKTTGELRVQPFSIPSTWHTEFYANVLSDPNFWHYLWNSFFIAVMTVIITLLFGSMAAYVFSHIRFFGASYILSYLLLGMMFPFAAAIVPLFIKIRDIGLLDTPWGVILPQTAFGLGFSILLFKTFFDQLPGELFEAARMDGCTYTGFFFRFTLPLSTPILGTVAVFVFVSSWNNYLLPLIVLNSTDQYPWTLGMMQYRGEYIVEWNRILAFVTLTLTPAVIFFLAAQRYIVAGLTGGAVKG</sequence>
<dbReference type="EMBL" id="JACIDZ010000001">
    <property type="protein sequence ID" value="MBB4120612.1"/>
    <property type="molecule type" value="Genomic_DNA"/>
</dbReference>
<keyword evidence="2 7" id="KW-0813">Transport</keyword>
<evidence type="ECO:0000256" key="5">
    <source>
        <dbReference type="ARBA" id="ARBA00022989"/>
    </source>
</evidence>
<name>A0A7W6P9Q2_9HYPH</name>
<proteinExistence type="inferred from homology"/>